<dbReference type="Proteomes" id="UP001076655">
    <property type="component" value="Unassembled WGS sequence"/>
</dbReference>
<keyword evidence="1" id="KW-0732">Signal</keyword>
<feature type="chain" id="PRO_5040285173" evidence="1">
    <location>
        <begin position="21"/>
        <end position="137"/>
    </location>
</feature>
<proteinExistence type="predicted"/>
<comment type="caution">
    <text evidence="2">The sequence shown here is derived from an EMBL/GenBank/DDBJ whole genome shotgun (WGS) entry which is preliminary data.</text>
</comment>
<dbReference type="RefSeq" id="WP_260249214.1">
    <property type="nucleotide sequence ID" value="NZ_JALMEJ010000003.1"/>
</dbReference>
<evidence type="ECO:0000313" key="3">
    <source>
        <dbReference type="Proteomes" id="UP001076655"/>
    </source>
</evidence>
<evidence type="ECO:0000256" key="1">
    <source>
        <dbReference type="SAM" id="SignalP"/>
    </source>
</evidence>
<dbReference type="AlphaFoldDB" id="A0A9Q4GQ73"/>
<sequence>MIKHRLFSVFALFLLLPAFAGYAEKTQDNLYASCRQLNEGEVYDGLNTYRCFFIKQNIRGVYSRYRNDFYQPDALKKSLPAKDMTYQTADAEIRYHWLSPGKLEITVTHRVAIEEYRYLFTEKQDGTVLDIEAETGY</sequence>
<reference evidence="2" key="1">
    <citation type="submission" date="2022-08" db="EMBL/GenBank/DDBJ databases">
        <authorList>
            <person name="Dale J.L."/>
        </authorList>
    </citation>
    <scope>NUCLEOTIDE SEQUENCE</scope>
    <source>
        <strain evidence="2">2022EL-00758</strain>
    </source>
</reference>
<protein>
    <submittedName>
        <fullName evidence="2">Uncharacterized protein</fullName>
    </submittedName>
</protein>
<accession>A0A9Q4GQ73</accession>
<dbReference type="EMBL" id="JAPNMI010000002">
    <property type="protein sequence ID" value="MCY0789074.1"/>
    <property type="molecule type" value="Genomic_DNA"/>
</dbReference>
<name>A0A9Q4GQ73_MORMO</name>
<organism evidence="2 3">
    <name type="scientific">Morganella morganii</name>
    <name type="common">Proteus morganii</name>
    <dbReference type="NCBI Taxonomy" id="582"/>
    <lineage>
        <taxon>Bacteria</taxon>
        <taxon>Pseudomonadati</taxon>
        <taxon>Pseudomonadota</taxon>
        <taxon>Gammaproteobacteria</taxon>
        <taxon>Enterobacterales</taxon>
        <taxon>Morganellaceae</taxon>
        <taxon>Morganella</taxon>
    </lineage>
</organism>
<feature type="signal peptide" evidence="1">
    <location>
        <begin position="1"/>
        <end position="20"/>
    </location>
</feature>
<evidence type="ECO:0000313" key="2">
    <source>
        <dbReference type="EMBL" id="MCY0789074.1"/>
    </source>
</evidence>
<gene>
    <name evidence="2" type="ORF">N0392_05135</name>
</gene>